<dbReference type="Proteomes" id="UP000243006">
    <property type="component" value="Unassembled WGS sequence"/>
</dbReference>
<reference evidence="1 2" key="1">
    <citation type="submission" date="2015-04" db="EMBL/GenBank/DDBJ databases">
        <title>Draft genome of the roundworm Trichinella nativa.</title>
        <authorList>
            <person name="Mitreva M."/>
        </authorList>
    </citation>
    <scope>NUCLEOTIDE SEQUENCE [LARGE SCALE GENOMIC DNA]</scope>
    <source>
        <strain evidence="1 2">ISS45</strain>
    </source>
</reference>
<proteinExistence type="predicted"/>
<accession>A0A1Y3EFI9</accession>
<name>A0A1Y3EFI9_9BILA</name>
<protein>
    <submittedName>
        <fullName evidence="1">Uncharacterized protein</fullName>
    </submittedName>
</protein>
<evidence type="ECO:0000313" key="2">
    <source>
        <dbReference type="Proteomes" id="UP000243006"/>
    </source>
</evidence>
<dbReference type="AlphaFoldDB" id="A0A1Y3EFI9"/>
<evidence type="ECO:0000313" key="1">
    <source>
        <dbReference type="EMBL" id="OUC43913.1"/>
    </source>
</evidence>
<comment type="caution">
    <text evidence="1">The sequence shown here is derived from an EMBL/GenBank/DDBJ whole genome shotgun (WGS) entry which is preliminary data.</text>
</comment>
<organism evidence="1 2">
    <name type="scientific">Trichinella nativa</name>
    <dbReference type="NCBI Taxonomy" id="6335"/>
    <lineage>
        <taxon>Eukaryota</taxon>
        <taxon>Metazoa</taxon>
        <taxon>Ecdysozoa</taxon>
        <taxon>Nematoda</taxon>
        <taxon>Enoplea</taxon>
        <taxon>Dorylaimia</taxon>
        <taxon>Trichinellida</taxon>
        <taxon>Trichinellidae</taxon>
        <taxon>Trichinella</taxon>
    </lineage>
</organism>
<dbReference type="EMBL" id="LVZM01013913">
    <property type="protein sequence ID" value="OUC43913.1"/>
    <property type="molecule type" value="Genomic_DNA"/>
</dbReference>
<gene>
    <name evidence="1" type="ORF">D917_02409</name>
</gene>
<sequence length="69" mass="7545">MEKQQQQQRSTAISDKVLFSDRMLGPHLETTPIFAGNIFNCIGGRVVFNRSGIVSSTTISSVLGMPCSR</sequence>